<name>A0A0F4R068_9GAMM</name>
<feature type="signal peptide" evidence="1">
    <location>
        <begin position="1"/>
        <end position="18"/>
    </location>
</feature>
<dbReference type="Proteomes" id="UP000033452">
    <property type="component" value="Unassembled WGS sequence"/>
</dbReference>
<evidence type="ECO:0000313" key="2">
    <source>
        <dbReference type="EMBL" id="KJZ12964.1"/>
    </source>
</evidence>
<accession>A0A0F4R068</accession>
<comment type="caution">
    <text evidence="2">The sequence shown here is derived from an EMBL/GenBank/DDBJ whole genome shotgun (WGS) entry which is preliminary data.</text>
</comment>
<dbReference type="OrthoDB" id="5368544at2"/>
<evidence type="ECO:0000313" key="3">
    <source>
        <dbReference type="Proteomes" id="UP000033452"/>
    </source>
</evidence>
<feature type="chain" id="PRO_5002476227" evidence="1">
    <location>
        <begin position="19"/>
        <end position="134"/>
    </location>
</feature>
<evidence type="ECO:0000256" key="1">
    <source>
        <dbReference type="SAM" id="SignalP"/>
    </source>
</evidence>
<dbReference type="AlphaFoldDB" id="A0A0F4R068"/>
<dbReference type="EMBL" id="JXYA01000002">
    <property type="protein sequence ID" value="KJZ12964.1"/>
    <property type="molecule type" value="Genomic_DNA"/>
</dbReference>
<dbReference type="SUPFAM" id="SSF53850">
    <property type="entry name" value="Periplasmic binding protein-like II"/>
    <property type="match status" value="1"/>
</dbReference>
<dbReference type="RefSeq" id="WP_046003114.1">
    <property type="nucleotide sequence ID" value="NZ_JXYA01000002.1"/>
</dbReference>
<proteinExistence type="predicted"/>
<sequence length="134" mass="14291">MKAIILAGFMGLSYSSWAVDVVVHPSNTVALDKSQIEQIFLGKLKTFTGSDKAVPVSQSETSTASEEFYSKVIGRNPTQLKAYWSKLLFTGKGQPPKKLASDEEVLKTVAADPSIIGYVSSGSADGSVRVVASF</sequence>
<keyword evidence="3" id="KW-1185">Reference proteome</keyword>
<dbReference type="PATRIC" id="fig|43658.5.peg.207"/>
<gene>
    <name evidence="2" type="ORF">TW77_01010</name>
</gene>
<dbReference type="Gene3D" id="3.40.190.10">
    <property type="entry name" value="Periplasmic binding protein-like II"/>
    <property type="match status" value="1"/>
</dbReference>
<reference evidence="2 3" key="1">
    <citation type="journal article" date="2015" name="BMC Genomics">
        <title>Genome mining reveals unlocked bioactive potential of marine Gram-negative bacteria.</title>
        <authorList>
            <person name="Machado H."/>
            <person name="Sonnenschein E.C."/>
            <person name="Melchiorsen J."/>
            <person name="Gram L."/>
        </authorList>
    </citation>
    <scope>NUCLEOTIDE SEQUENCE [LARGE SCALE GENOMIC DNA]</scope>
    <source>
        <strain evidence="2 3">S2471</strain>
    </source>
</reference>
<organism evidence="2 3">
    <name type="scientific">Pseudoalteromonas rubra</name>
    <dbReference type="NCBI Taxonomy" id="43658"/>
    <lineage>
        <taxon>Bacteria</taxon>
        <taxon>Pseudomonadati</taxon>
        <taxon>Pseudomonadota</taxon>
        <taxon>Gammaproteobacteria</taxon>
        <taxon>Alteromonadales</taxon>
        <taxon>Pseudoalteromonadaceae</taxon>
        <taxon>Pseudoalteromonas</taxon>
    </lineage>
</organism>
<keyword evidence="1" id="KW-0732">Signal</keyword>
<protein>
    <submittedName>
        <fullName evidence="2">Phosphate ABC transporter substrate-binding protein</fullName>
    </submittedName>
</protein>